<reference evidence="2" key="1">
    <citation type="submission" date="2016-10" db="EMBL/GenBank/DDBJ databases">
        <title>Comparative genomics uncovers the prolific and rare metabolic potential of the cyanobacterial genus Moorea.</title>
        <authorList>
            <person name="Leao T."/>
            <person name="Castelao G."/>
            <person name="Korobeynikov A."/>
            <person name="Monroe E.A."/>
            <person name="Podell S."/>
            <person name="Glukhov E."/>
            <person name="Allen E."/>
            <person name="Gerwick W.H."/>
            <person name="Gerwick L."/>
        </authorList>
    </citation>
    <scope>NUCLEOTIDE SEQUENCE [LARGE SCALE GENOMIC DNA]</scope>
    <source>
        <strain evidence="2">PAL-8-15-08-1</strain>
    </source>
</reference>
<accession>A0A1D8TXE1</accession>
<evidence type="ECO:0000313" key="1">
    <source>
        <dbReference type="EMBL" id="AOX02298.1"/>
    </source>
</evidence>
<sequence>MLKIKRRWEQRIWEQGTGNREQGIKKLFSKHMRYLRCVRVQPSAVSRELKAHACAFSFLAQASTLGLH</sequence>
<dbReference type="AlphaFoldDB" id="A0A1D8TXE1"/>
<protein>
    <submittedName>
        <fullName evidence="1">Uncharacterized protein</fullName>
    </submittedName>
</protein>
<dbReference type="Proteomes" id="UP000177870">
    <property type="component" value="Chromosome"/>
</dbReference>
<name>A0A1D8TXE1_9CYAN</name>
<dbReference type="EMBL" id="CP017599">
    <property type="protein sequence ID" value="AOX02298.1"/>
    <property type="molecule type" value="Genomic_DNA"/>
</dbReference>
<evidence type="ECO:0000313" key="2">
    <source>
        <dbReference type="Proteomes" id="UP000177870"/>
    </source>
</evidence>
<dbReference type="KEGG" id="mpro:BJP34_25175"/>
<gene>
    <name evidence="1" type="ORF">BJP34_25175</name>
</gene>
<organism evidence="1 2">
    <name type="scientific">Moorena producens PAL-8-15-08-1</name>
    <dbReference type="NCBI Taxonomy" id="1458985"/>
    <lineage>
        <taxon>Bacteria</taxon>
        <taxon>Bacillati</taxon>
        <taxon>Cyanobacteriota</taxon>
        <taxon>Cyanophyceae</taxon>
        <taxon>Coleofasciculales</taxon>
        <taxon>Coleofasciculaceae</taxon>
        <taxon>Moorena</taxon>
    </lineage>
</organism>
<proteinExistence type="predicted"/>